<dbReference type="EMBL" id="MLJW01000066">
    <property type="protein sequence ID" value="OIR03406.1"/>
    <property type="molecule type" value="Genomic_DNA"/>
</dbReference>
<comment type="caution">
    <text evidence="2">The sequence shown here is derived from an EMBL/GenBank/DDBJ whole genome shotgun (WGS) entry which is preliminary data.</text>
</comment>
<protein>
    <submittedName>
        <fullName evidence="2">GDSL-like lipase/acylhydrolase</fullName>
    </submittedName>
</protein>
<name>A0A1J5STN4_9ZZZZ</name>
<gene>
    <name evidence="2" type="ORF">GALL_144780</name>
</gene>
<dbReference type="InterPro" id="IPR013830">
    <property type="entry name" value="SGNH_hydro"/>
</dbReference>
<dbReference type="SUPFAM" id="SSF52266">
    <property type="entry name" value="SGNH hydrolase"/>
    <property type="match status" value="1"/>
</dbReference>
<dbReference type="InterPro" id="IPR051532">
    <property type="entry name" value="Ester_Hydrolysis_Enzymes"/>
</dbReference>
<sequence>MSSKITLIVLFVISMFILSFRSDNRKKKILFFGDSITEIGVKPGGYISLINDMIKQEGLSEKYETIGSGISGNKIYDLYLRLEDDVLSKSPDIVVIFIGVNDVWHKKMGTGTDYDKFGKFYEAIVKKLKAHNIKVIISTPAVIGEKADGTNDQDADLNSYCLWIRNFAEANNLKFVNLRHLFYEYINANNPENKESGILTADRVHPNANGNALIAHAFWNAIKEVK</sequence>
<accession>A0A1J5STN4</accession>
<dbReference type="InterPro" id="IPR036514">
    <property type="entry name" value="SGNH_hydro_sf"/>
</dbReference>
<keyword evidence="2" id="KW-0378">Hydrolase</keyword>
<dbReference type="Gene3D" id="3.40.50.1110">
    <property type="entry name" value="SGNH hydrolase"/>
    <property type="match status" value="1"/>
</dbReference>
<dbReference type="GO" id="GO:0004622">
    <property type="term" value="F:phosphatidylcholine lysophospholipase activity"/>
    <property type="evidence" value="ECO:0007669"/>
    <property type="project" value="TreeGrafter"/>
</dbReference>
<evidence type="ECO:0000313" key="2">
    <source>
        <dbReference type="EMBL" id="OIR03406.1"/>
    </source>
</evidence>
<proteinExistence type="predicted"/>
<dbReference type="PANTHER" id="PTHR30383:SF5">
    <property type="entry name" value="SGNH HYDROLASE-TYPE ESTERASE DOMAIN-CONTAINING PROTEIN"/>
    <property type="match status" value="1"/>
</dbReference>
<organism evidence="2">
    <name type="scientific">mine drainage metagenome</name>
    <dbReference type="NCBI Taxonomy" id="410659"/>
    <lineage>
        <taxon>unclassified sequences</taxon>
        <taxon>metagenomes</taxon>
        <taxon>ecological metagenomes</taxon>
    </lineage>
</organism>
<reference evidence="2" key="1">
    <citation type="submission" date="2016-10" db="EMBL/GenBank/DDBJ databases">
        <title>Sequence of Gallionella enrichment culture.</title>
        <authorList>
            <person name="Poehlein A."/>
            <person name="Muehling M."/>
            <person name="Daniel R."/>
        </authorList>
    </citation>
    <scope>NUCLEOTIDE SEQUENCE</scope>
</reference>
<dbReference type="Pfam" id="PF13472">
    <property type="entry name" value="Lipase_GDSL_2"/>
    <property type="match status" value="1"/>
</dbReference>
<evidence type="ECO:0000259" key="1">
    <source>
        <dbReference type="Pfam" id="PF13472"/>
    </source>
</evidence>
<dbReference type="AlphaFoldDB" id="A0A1J5STN4"/>
<feature type="domain" description="SGNH hydrolase-type esterase" evidence="1">
    <location>
        <begin position="31"/>
        <end position="213"/>
    </location>
</feature>
<dbReference type="PANTHER" id="PTHR30383">
    <property type="entry name" value="THIOESTERASE 1/PROTEASE 1/LYSOPHOSPHOLIPASE L1"/>
    <property type="match status" value="1"/>
</dbReference>